<feature type="domain" description="WxL Interacting Protein peptidoglycan binding" evidence="2">
    <location>
        <begin position="2"/>
        <end position="89"/>
    </location>
</feature>
<evidence type="ECO:0000259" key="2">
    <source>
        <dbReference type="Pfam" id="PF06030"/>
    </source>
</evidence>
<feature type="transmembrane region" description="Helical" evidence="1">
    <location>
        <begin position="245"/>
        <end position="267"/>
    </location>
</feature>
<proteinExistence type="predicted"/>
<evidence type="ECO:0000259" key="3">
    <source>
        <dbReference type="Pfam" id="PF11797"/>
    </source>
</evidence>
<dbReference type="EMBL" id="JBHTON010000005">
    <property type="protein sequence ID" value="MFD1484079.1"/>
    <property type="molecule type" value="Genomic_DNA"/>
</dbReference>
<accession>A0ABW4E3I7</accession>
<dbReference type="Pfam" id="PF06030">
    <property type="entry name" value="WxLIP_PGBD"/>
    <property type="match status" value="1"/>
</dbReference>
<dbReference type="RefSeq" id="WP_125747827.1">
    <property type="nucleotide sequence ID" value="NZ_JBHTON010000005.1"/>
</dbReference>
<dbReference type="Pfam" id="PF11797">
    <property type="entry name" value="WxLIP_HBD"/>
    <property type="match status" value="1"/>
</dbReference>
<evidence type="ECO:0000256" key="1">
    <source>
        <dbReference type="SAM" id="Phobius"/>
    </source>
</evidence>
<comment type="caution">
    <text evidence="4">The sequence shown here is derived from an EMBL/GenBank/DDBJ whole genome shotgun (WGS) entry which is preliminary data.</text>
</comment>
<dbReference type="InterPro" id="IPR021759">
    <property type="entry name" value="WxLIP_HBD"/>
</dbReference>
<sequence length="273" mass="29692">MSVAVTNSAKTPQTFMVQAANAVTNSNGIITYNQGAAKTAPKHVAFSDLLPERTKATVTIPAGHTQTVAFTVTTPQTPFNGLVLGAFSVRSLTAAQAAQKQGGFANLANYVIGVSLTENHAKITPHLTYHGAKYASQNHLPHVAITLANTQPVIIGTVHLTAKVTDEHGKVVAATEQAGLNFAPSNRFDYHLATKANRALAAGKYRLQLKIKADNGQWSFDRHFTVTKNTVKHTKVAHFINWKHWLWLVIDGLAVLIIIGFLLNLILRRNKRH</sequence>
<organism evidence="4 5">
    <name type="scientific">Lacticaseibacillus baoqingensis</name>
    <dbReference type="NCBI Taxonomy" id="2486013"/>
    <lineage>
        <taxon>Bacteria</taxon>
        <taxon>Bacillati</taxon>
        <taxon>Bacillota</taxon>
        <taxon>Bacilli</taxon>
        <taxon>Lactobacillales</taxon>
        <taxon>Lactobacillaceae</taxon>
        <taxon>Lacticaseibacillus</taxon>
    </lineage>
</organism>
<protein>
    <submittedName>
        <fullName evidence="4">WxL protein host-binding domain-containing protein</fullName>
    </submittedName>
</protein>
<name>A0ABW4E3I7_9LACO</name>
<feature type="domain" description="WxL Interacting Protein host binding" evidence="3">
    <location>
        <begin position="105"/>
        <end position="232"/>
    </location>
</feature>
<evidence type="ECO:0000313" key="4">
    <source>
        <dbReference type="EMBL" id="MFD1484079.1"/>
    </source>
</evidence>
<evidence type="ECO:0000313" key="5">
    <source>
        <dbReference type="Proteomes" id="UP001597252"/>
    </source>
</evidence>
<keyword evidence="1" id="KW-0472">Membrane</keyword>
<dbReference type="Proteomes" id="UP001597252">
    <property type="component" value="Unassembled WGS sequence"/>
</dbReference>
<keyword evidence="1" id="KW-1133">Transmembrane helix</keyword>
<keyword evidence="5" id="KW-1185">Reference proteome</keyword>
<dbReference type="InterPro" id="IPR010317">
    <property type="entry name" value="WxLIP_PGBD"/>
</dbReference>
<gene>
    <name evidence="4" type="ORF">ACFQ5J_02410</name>
</gene>
<reference evidence="5" key="1">
    <citation type="journal article" date="2019" name="Int. J. Syst. Evol. Microbiol.">
        <title>The Global Catalogue of Microorganisms (GCM) 10K type strain sequencing project: providing services to taxonomists for standard genome sequencing and annotation.</title>
        <authorList>
            <consortium name="The Broad Institute Genomics Platform"/>
            <consortium name="The Broad Institute Genome Sequencing Center for Infectious Disease"/>
            <person name="Wu L."/>
            <person name="Ma J."/>
        </authorList>
    </citation>
    <scope>NUCLEOTIDE SEQUENCE [LARGE SCALE GENOMIC DNA]</scope>
    <source>
        <strain evidence="5">CCM 8903</strain>
    </source>
</reference>
<keyword evidence="1" id="KW-0812">Transmembrane</keyword>